<dbReference type="AlphaFoldDB" id="A0A0N8H8X8"/>
<comment type="similarity">
    <text evidence="2 9">Belongs to the cytochrome P450 family.</text>
</comment>
<dbReference type="GO" id="GO:0004497">
    <property type="term" value="F:monooxygenase activity"/>
    <property type="evidence" value="ECO:0007669"/>
    <property type="project" value="UniProtKB-KW"/>
</dbReference>
<dbReference type="InterPro" id="IPR002403">
    <property type="entry name" value="Cyt_P450_E_grp-IV"/>
</dbReference>
<feature type="transmembrane region" description="Helical" evidence="10">
    <location>
        <begin position="17"/>
        <end position="35"/>
    </location>
</feature>
<evidence type="ECO:0000256" key="9">
    <source>
        <dbReference type="RuleBase" id="RU000461"/>
    </source>
</evidence>
<sequence length="515" mass="57590">MSTPQALSSLILDRSPVLATALLAFLGALVVPYLIKQFQLSRLPVVGAHLGNTEKRRQAYLAGARGLYTEGYRKFKDGVFRITTSRNSSIVVLSPAFLPELKKLPDDIVSMSAAVDETMESKYTRIDTYVPIVPHTIKGSLTPSLVHLNPTIAQEVRESLDLEMPAGQDWTEVNIHHVLLRVVSMVSGRIFIGPELCRTEKYLDIAINYTMDVMGAQRAVQSLRPWLRPFLANRLPQVKKLDERIKEAEEFMEPVIKRRVEAAADPSFEKPMDMLQWLMEAQPKFTDKVSQNLAKVQLGISFAAIHTTTLTATNAFYDLAASPALATELREEARQALADNNGIFTSNALQSMKKMDSFLKEVLRLRPASMASFQRKVLKTFTLSNGQVIPAGVSIEIPAVAVNSDSDVFPKADEMDALRFYRLRQDAKKSGSVEGAALNQFVSVTQNSLTFGYGRHACPGRFFAANEIKMILANFLMRYEVKNVKGATERYPNMEFAHMSIPDPKKVLVFRELRE</sequence>
<keyword evidence="10" id="KW-1133">Transmembrane helix</keyword>
<dbReference type="CDD" id="cd11041">
    <property type="entry name" value="CYP503A1-like"/>
    <property type="match status" value="1"/>
</dbReference>
<evidence type="ECO:0000313" key="12">
    <source>
        <dbReference type="Proteomes" id="UP000050424"/>
    </source>
</evidence>
<comment type="cofactor">
    <cofactor evidence="1 8">
        <name>heme</name>
        <dbReference type="ChEBI" id="CHEBI:30413"/>
    </cofactor>
</comment>
<organism evidence="11 12">
    <name type="scientific">Neonectria ditissima</name>
    <dbReference type="NCBI Taxonomy" id="78410"/>
    <lineage>
        <taxon>Eukaryota</taxon>
        <taxon>Fungi</taxon>
        <taxon>Dikarya</taxon>
        <taxon>Ascomycota</taxon>
        <taxon>Pezizomycotina</taxon>
        <taxon>Sordariomycetes</taxon>
        <taxon>Hypocreomycetidae</taxon>
        <taxon>Hypocreales</taxon>
        <taxon>Nectriaceae</taxon>
        <taxon>Neonectria</taxon>
    </lineage>
</organism>
<evidence type="ECO:0008006" key="13">
    <source>
        <dbReference type="Google" id="ProtNLM"/>
    </source>
</evidence>
<keyword evidence="3 8" id="KW-0349">Heme</keyword>
<dbReference type="GO" id="GO:0020037">
    <property type="term" value="F:heme binding"/>
    <property type="evidence" value="ECO:0007669"/>
    <property type="project" value="InterPro"/>
</dbReference>
<dbReference type="GO" id="GO:0016705">
    <property type="term" value="F:oxidoreductase activity, acting on paired donors, with incorporation or reduction of molecular oxygen"/>
    <property type="evidence" value="ECO:0007669"/>
    <property type="project" value="InterPro"/>
</dbReference>
<dbReference type="PANTHER" id="PTHR46206:SF7">
    <property type="entry name" value="P450, PUTATIVE (EUROFUNG)-RELATED"/>
    <property type="match status" value="1"/>
</dbReference>
<keyword evidence="10" id="KW-0812">Transmembrane</keyword>
<keyword evidence="6 8" id="KW-0408">Iron</keyword>
<evidence type="ECO:0000256" key="5">
    <source>
        <dbReference type="ARBA" id="ARBA00023002"/>
    </source>
</evidence>
<evidence type="ECO:0000256" key="10">
    <source>
        <dbReference type="SAM" id="Phobius"/>
    </source>
</evidence>
<dbReference type="PROSITE" id="PS00086">
    <property type="entry name" value="CYTOCHROME_P450"/>
    <property type="match status" value="1"/>
</dbReference>
<evidence type="ECO:0000256" key="1">
    <source>
        <dbReference type="ARBA" id="ARBA00001971"/>
    </source>
</evidence>
<feature type="binding site" description="axial binding residue" evidence="8">
    <location>
        <position position="458"/>
    </location>
    <ligand>
        <name>heme</name>
        <dbReference type="ChEBI" id="CHEBI:30413"/>
    </ligand>
    <ligandPart>
        <name>Fe</name>
        <dbReference type="ChEBI" id="CHEBI:18248"/>
    </ligandPart>
</feature>
<keyword evidence="5 9" id="KW-0560">Oxidoreductase</keyword>
<dbReference type="GO" id="GO:0005506">
    <property type="term" value="F:iron ion binding"/>
    <property type="evidence" value="ECO:0007669"/>
    <property type="project" value="InterPro"/>
</dbReference>
<keyword evidence="12" id="KW-1185">Reference proteome</keyword>
<dbReference type="PRINTS" id="PR00465">
    <property type="entry name" value="EP450IV"/>
</dbReference>
<dbReference type="EMBL" id="LKCW01000005">
    <property type="protein sequence ID" value="KPM45812.1"/>
    <property type="molecule type" value="Genomic_DNA"/>
</dbReference>
<keyword evidence="4 8" id="KW-0479">Metal-binding</keyword>
<protein>
    <recommendedName>
        <fullName evidence="13">Ent-kaurene oxidase</fullName>
    </recommendedName>
</protein>
<keyword evidence="10" id="KW-0472">Membrane</keyword>
<evidence type="ECO:0000256" key="3">
    <source>
        <dbReference type="ARBA" id="ARBA00022617"/>
    </source>
</evidence>
<name>A0A0N8H8X8_9HYPO</name>
<dbReference type="Pfam" id="PF00067">
    <property type="entry name" value="p450"/>
    <property type="match status" value="1"/>
</dbReference>
<dbReference type="PANTHER" id="PTHR46206">
    <property type="entry name" value="CYTOCHROME P450"/>
    <property type="match status" value="1"/>
</dbReference>
<keyword evidence="7 9" id="KW-0503">Monooxygenase</keyword>
<comment type="caution">
    <text evidence="11">The sequence shown here is derived from an EMBL/GenBank/DDBJ whole genome shotgun (WGS) entry which is preliminary data.</text>
</comment>
<gene>
    <name evidence="11" type="ORF">AK830_g793</name>
</gene>
<evidence type="ECO:0000256" key="7">
    <source>
        <dbReference type="ARBA" id="ARBA00023033"/>
    </source>
</evidence>
<dbReference type="InterPro" id="IPR001128">
    <property type="entry name" value="Cyt_P450"/>
</dbReference>
<evidence type="ECO:0000256" key="6">
    <source>
        <dbReference type="ARBA" id="ARBA00023004"/>
    </source>
</evidence>
<dbReference type="Gene3D" id="1.10.630.10">
    <property type="entry name" value="Cytochrome P450"/>
    <property type="match status" value="1"/>
</dbReference>
<evidence type="ECO:0000256" key="2">
    <source>
        <dbReference type="ARBA" id="ARBA00010617"/>
    </source>
</evidence>
<evidence type="ECO:0000256" key="4">
    <source>
        <dbReference type="ARBA" id="ARBA00022723"/>
    </source>
</evidence>
<dbReference type="PRINTS" id="PR00385">
    <property type="entry name" value="P450"/>
</dbReference>
<dbReference type="OrthoDB" id="1844152at2759"/>
<evidence type="ECO:0000313" key="11">
    <source>
        <dbReference type="EMBL" id="KPM45812.1"/>
    </source>
</evidence>
<dbReference type="Proteomes" id="UP000050424">
    <property type="component" value="Unassembled WGS sequence"/>
</dbReference>
<dbReference type="STRING" id="78410.A0A0N8H8X8"/>
<reference evidence="11 12" key="1">
    <citation type="submission" date="2015-09" db="EMBL/GenBank/DDBJ databases">
        <title>Draft genome of a European isolate of the apple canker pathogen Neonectria ditissima.</title>
        <authorList>
            <person name="Gomez-Cortecero A."/>
            <person name="Harrison R.J."/>
            <person name="Armitage A.D."/>
        </authorList>
    </citation>
    <scope>NUCLEOTIDE SEQUENCE [LARGE SCALE GENOMIC DNA]</scope>
    <source>
        <strain evidence="11 12">R09/05</strain>
    </source>
</reference>
<accession>A0A0N8H8X8</accession>
<proteinExistence type="inferred from homology"/>
<dbReference type="InterPro" id="IPR036396">
    <property type="entry name" value="Cyt_P450_sf"/>
</dbReference>
<dbReference type="InterPro" id="IPR017972">
    <property type="entry name" value="Cyt_P450_CS"/>
</dbReference>
<evidence type="ECO:0000256" key="8">
    <source>
        <dbReference type="PIRSR" id="PIRSR602403-1"/>
    </source>
</evidence>
<dbReference type="SUPFAM" id="SSF48264">
    <property type="entry name" value="Cytochrome P450"/>
    <property type="match status" value="1"/>
</dbReference>